<dbReference type="PROSITE" id="PS51831">
    <property type="entry name" value="HD"/>
    <property type="match status" value="1"/>
</dbReference>
<gene>
    <name evidence="2" type="ORF">SBF1_560045</name>
</gene>
<evidence type="ECO:0000313" key="3">
    <source>
        <dbReference type="Proteomes" id="UP000238916"/>
    </source>
</evidence>
<proteinExistence type="predicted"/>
<dbReference type="PANTHER" id="PTHR40517:SF1">
    <property type="entry name" value="METAL-DEPENDENT PHOSPHOHYDROLASE, HD SUPERFAMILY-RELATED"/>
    <property type="match status" value="1"/>
</dbReference>
<dbReference type="OrthoDB" id="247014at2"/>
<dbReference type="SMART" id="SM00471">
    <property type="entry name" value="HDc"/>
    <property type="match status" value="1"/>
</dbReference>
<dbReference type="AlphaFoldDB" id="A0A2U3LJJ9"/>
<accession>A0A2U3LJJ9</accession>
<dbReference type="SUPFAM" id="SSF109604">
    <property type="entry name" value="HD-domain/PDEase-like"/>
    <property type="match status" value="1"/>
</dbReference>
<evidence type="ECO:0000259" key="1">
    <source>
        <dbReference type="PROSITE" id="PS51831"/>
    </source>
</evidence>
<dbReference type="Gene3D" id="1.10.3210.10">
    <property type="entry name" value="Hypothetical protein af1432"/>
    <property type="match status" value="1"/>
</dbReference>
<feature type="domain" description="HD" evidence="1">
    <location>
        <begin position="31"/>
        <end position="137"/>
    </location>
</feature>
<sequence length="220" mass="24473">MQTITLEVIKADSYVQALIDAGNRHLAAIGYTEHGLRHVDLVAHIASNILEKMAYPVRECELAAIAGYLHDIGNAVNRVSHAQTGAILAAGILERLGMQSEDIASVIGAIGNHDELDGNPVNNISAALILADKSDVHRSRVRNSDLATFDIHDRVNYAVKRSFLRVYQKERIALELTIDTEICPVMEYFEIFLARMLLCRKAAEFLHTKFELKINDVKLL</sequence>
<dbReference type="Proteomes" id="UP000238916">
    <property type="component" value="Unassembled WGS sequence"/>
</dbReference>
<dbReference type="InterPro" id="IPR003607">
    <property type="entry name" value="HD/PDEase_dom"/>
</dbReference>
<dbReference type="CDD" id="cd00077">
    <property type="entry name" value="HDc"/>
    <property type="match status" value="1"/>
</dbReference>
<organism evidence="2 3">
    <name type="scientific">Candidatus Desulfosporosinus infrequens</name>
    <dbReference type="NCBI Taxonomy" id="2043169"/>
    <lineage>
        <taxon>Bacteria</taxon>
        <taxon>Bacillati</taxon>
        <taxon>Bacillota</taxon>
        <taxon>Clostridia</taxon>
        <taxon>Eubacteriales</taxon>
        <taxon>Desulfitobacteriaceae</taxon>
        <taxon>Desulfosporosinus</taxon>
    </lineage>
</organism>
<name>A0A2U3LJJ9_9FIRM</name>
<evidence type="ECO:0000313" key="2">
    <source>
        <dbReference type="EMBL" id="SPF52127.1"/>
    </source>
</evidence>
<dbReference type="InterPro" id="IPR039967">
    <property type="entry name" value="MJ1020-like"/>
</dbReference>
<reference evidence="3" key="1">
    <citation type="submission" date="2018-02" db="EMBL/GenBank/DDBJ databases">
        <authorList>
            <person name="Hausmann B."/>
        </authorList>
    </citation>
    <scope>NUCLEOTIDE SEQUENCE [LARGE SCALE GENOMIC DNA]</scope>
    <source>
        <strain evidence="3">Peat soil MAG SbF1</strain>
    </source>
</reference>
<dbReference type="PANTHER" id="PTHR40517">
    <property type="entry name" value="METAL-DEPENDENT PHOSPHOHYDROLASE, HD SUPERFAMILY-RELATED"/>
    <property type="match status" value="1"/>
</dbReference>
<protein>
    <recommendedName>
        <fullName evidence="1">HD domain-containing protein</fullName>
    </recommendedName>
</protein>
<dbReference type="Pfam" id="PF01966">
    <property type="entry name" value="HD"/>
    <property type="match status" value="1"/>
</dbReference>
<dbReference type="InterPro" id="IPR006674">
    <property type="entry name" value="HD_domain"/>
</dbReference>
<dbReference type="EMBL" id="OMOF01000512">
    <property type="protein sequence ID" value="SPF52127.1"/>
    <property type="molecule type" value="Genomic_DNA"/>
</dbReference>